<dbReference type="STRING" id="39841.SAMN05660836_01361"/>
<dbReference type="GO" id="GO:0001682">
    <property type="term" value="P:tRNA 5'-leader removal"/>
    <property type="evidence" value="ECO:0007669"/>
    <property type="project" value="UniProtKB-UniRule"/>
</dbReference>
<comment type="subunit">
    <text evidence="7">Consists of a catalytic RNA component (M1 or rnpB) and a protein subunit.</text>
</comment>
<evidence type="ECO:0000256" key="4">
    <source>
        <dbReference type="ARBA" id="ARBA00022759"/>
    </source>
</evidence>
<dbReference type="HAMAP" id="MF_00227">
    <property type="entry name" value="RNase_P"/>
    <property type="match status" value="1"/>
</dbReference>
<dbReference type="NCBIfam" id="TIGR00188">
    <property type="entry name" value="rnpA"/>
    <property type="match status" value="1"/>
</dbReference>
<accession>A0A1I4TE45</accession>
<evidence type="ECO:0000256" key="6">
    <source>
        <dbReference type="ARBA" id="ARBA00022884"/>
    </source>
</evidence>
<dbReference type="PROSITE" id="PS00648">
    <property type="entry name" value="RIBONUCLEASE_P"/>
    <property type="match status" value="1"/>
</dbReference>
<dbReference type="SUPFAM" id="SSF54211">
    <property type="entry name" value="Ribosomal protein S5 domain 2-like"/>
    <property type="match status" value="1"/>
</dbReference>
<keyword evidence="4 7" id="KW-0255">Endonuclease</keyword>
<name>A0A1I4TE45_9BACT</name>
<evidence type="ECO:0000313" key="9">
    <source>
        <dbReference type="EMBL" id="SFM74840.1"/>
    </source>
</evidence>
<dbReference type="PANTHER" id="PTHR33992">
    <property type="entry name" value="RIBONUCLEASE P PROTEIN COMPONENT"/>
    <property type="match status" value="1"/>
</dbReference>
<evidence type="ECO:0000256" key="7">
    <source>
        <dbReference type="HAMAP-Rule" id="MF_00227"/>
    </source>
</evidence>
<evidence type="ECO:0000256" key="3">
    <source>
        <dbReference type="ARBA" id="ARBA00022722"/>
    </source>
</evidence>
<dbReference type="GO" id="GO:0042781">
    <property type="term" value="F:3'-tRNA processing endoribonuclease activity"/>
    <property type="evidence" value="ECO:0007669"/>
    <property type="project" value="TreeGrafter"/>
</dbReference>
<keyword evidence="2 7" id="KW-0819">tRNA processing</keyword>
<keyword evidence="5 7" id="KW-0378">Hydrolase</keyword>
<reference evidence="9 10" key="1">
    <citation type="submission" date="2016-10" db="EMBL/GenBank/DDBJ databases">
        <authorList>
            <person name="de Groot N.N."/>
        </authorList>
    </citation>
    <scope>NUCLEOTIDE SEQUENCE [LARGE SCALE GENOMIC DNA]</scope>
    <source>
        <strain evidence="9 10">DSM 9990</strain>
    </source>
</reference>
<dbReference type="GO" id="GO:0000049">
    <property type="term" value="F:tRNA binding"/>
    <property type="evidence" value="ECO:0007669"/>
    <property type="project" value="UniProtKB-UniRule"/>
</dbReference>
<comment type="catalytic activity">
    <reaction evidence="7">
        <text>Endonucleolytic cleavage of RNA, removing 5'-extranucleotides from tRNA precursor.</text>
        <dbReference type="EC" id="3.1.26.5"/>
    </reaction>
</comment>
<dbReference type="EMBL" id="FOUU01000003">
    <property type="protein sequence ID" value="SFM74840.1"/>
    <property type="molecule type" value="Genomic_DNA"/>
</dbReference>
<evidence type="ECO:0000256" key="1">
    <source>
        <dbReference type="ARBA" id="ARBA00002663"/>
    </source>
</evidence>
<gene>
    <name evidence="7" type="primary">rnpA</name>
    <name evidence="9" type="ORF">SAMN05660836_01361</name>
</gene>
<dbReference type="OrthoDB" id="9810867at2"/>
<evidence type="ECO:0000256" key="2">
    <source>
        <dbReference type="ARBA" id="ARBA00022694"/>
    </source>
</evidence>
<dbReference type="InterPro" id="IPR000100">
    <property type="entry name" value="RNase_P"/>
</dbReference>
<dbReference type="InterPro" id="IPR020539">
    <property type="entry name" value="RNase_P_CS"/>
</dbReference>
<organism evidence="9 10">
    <name type="scientific">Thermodesulforhabdus norvegica</name>
    <dbReference type="NCBI Taxonomy" id="39841"/>
    <lineage>
        <taxon>Bacteria</taxon>
        <taxon>Pseudomonadati</taxon>
        <taxon>Thermodesulfobacteriota</taxon>
        <taxon>Syntrophobacteria</taxon>
        <taxon>Syntrophobacterales</taxon>
        <taxon>Thermodesulforhabdaceae</taxon>
        <taxon>Thermodesulforhabdus</taxon>
    </lineage>
</organism>
<dbReference type="InterPro" id="IPR020568">
    <property type="entry name" value="Ribosomal_Su5_D2-typ_SF"/>
</dbReference>
<evidence type="ECO:0000256" key="5">
    <source>
        <dbReference type="ARBA" id="ARBA00022801"/>
    </source>
</evidence>
<keyword evidence="10" id="KW-1185">Reference proteome</keyword>
<keyword evidence="6 7" id="KW-0694">RNA-binding</keyword>
<dbReference type="RefSeq" id="WP_093394485.1">
    <property type="nucleotide sequence ID" value="NZ_FOUU01000003.1"/>
</dbReference>
<sequence>MDKAISEKRQYRFRPYERLRRRSEFELVRKEGSRFKGKTFILNYMESGNSFHRLGIIVPGKYYRKAVQRNRIKRCVREWFRTHKHDLKTPGKDLVVVALPGRQDFSCKSVMKELSDLCRRAGLMNWEG</sequence>
<dbReference type="PANTHER" id="PTHR33992:SF1">
    <property type="entry name" value="RIBONUCLEASE P PROTEIN COMPONENT"/>
    <property type="match status" value="1"/>
</dbReference>
<keyword evidence="3 7" id="KW-0540">Nuclease</keyword>
<dbReference type="Proteomes" id="UP000199611">
    <property type="component" value="Unassembled WGS sequence"/>
</dbReference>
<proteinExistence type="inferred from homology"/>
<dbReference type="GO" id="GO:0004526">
    <property type="term" value="F:ribonuclease P activity"/>
    <property type="evidence" value="ECO:0007669"/>
    <property type="project" value="UniProtKB-UniRule"/>
</dbReference>
<dbReference type="AlphaFoldDB" id="A0A1I4TE45"/>
<evidence type="ECO:0000313" key="10">
    <source>
        <dbReference type="Proteomes" id="UP000199611"/>
    </source>
</evidence>
<dbReference type="InterPro" id="IPR014721">
    <property type="entry name" value="Ribsml_uS5_D2-typ_fold_subgr"/>
</dbReference>
<dbReference type="Gene3D" id="3.30.230.10">
    <property type="match status" value="1"/>
</dbReference>
<dbReference type="EC" id="3.1.26.5" evidence="7 8"/>
<dbReference type="Pfam" id="PF00825">
    <property type="entry name" value="Ribonuclease_P"/>
    <property type="match status" value="1"/>
</dbReference>
<dbReference type="GO" id="GO:0030677">
    <property type="term" value="C:ribonuclease P complex"/>
    <property type="evidence" value="ECO:0007669"/>
    <property type="project" value="TreeGrafter"/>
</dbReference>
<comment type="function">
    <text evidence="1 7">RNaseP catalyzes the removal of the 5'-leader sequence from pre-tRNA to produce the mature 5'-terminus. It can also cleave other RNA substrates such as 4.5S RNA. The protein component plays an auxiliary but essential role in vivo by binding to the 5'-leader sequence and broadening the substrate specificity of the ribozyme.</text>
</comment>
<protein>
    <recommendedName>
        <fullName evidence="7 8">Ribonuclease P protein component</fullName>
        <shortName evidence="7">RNase P protein</shortName>
        <shortName evidence="7">RNaseP protein</shortName>
        <ecNumber evidence="7 8">3.1.26.5</ecNumber>
    </recommendedName>
    <alternativeName>
        <fullName evidence="7">Protein C5</fullName>
    </alternativeName>
</protein>
<comment type="similarity">
    <text evidence="7">Belongs to the RnpA family.</text>
</comment>
<evidence type="ECO:0000256" key="8">
    <source>
        <dbReference type="NCBIfam" id="TIGR00188"/>
    </source>
</evidence>